<evidence type="ECO:0000256" key="1">
    <source>
        <dbReference type="SAM" id="Phobius"/>
    </source>
</evidence>
<keyword evidence="1" id="KW-0812">Transmembrane</keyword>
<proteinExistence type="predicted"/>
<evidence type="ECO:0000313" key="2">
    <source>
        <dbReference type="EMBL" id="MEE2025974.1"/>
    </source>
</evidence>
<gene>
    <name evidence="2" type="ORF">QWF21_17170</name>
</gene>
<dbReference type="Proteomes" id="UP001339167">
    <property type="component" value="Unassembled WGS sequence"/>
</dbReference>
<feature type="transmembrane region" description="Helical" evidence="1">
    <location>
        <begin position="79"/>
        <end position="96"/>
    </location>
</feature>
<feature type="transmembrane region" description="Helical" evidence="1">
    <location>
        <begin position="44"/>
        <end position="64"/>
    </location>
</feature>
<name>A0ABU7JJV6_9GAMM</name>
<keyword evidence="1" id="KW-1133">Transmembrane helix</keyword>
<keyword evidence="3" id="KW-1185">Reference proteome</keyword>
<comment type="caution">
    <text evidence="2">The sequence shown here is derived from an EMBL/GenBank/DDBJ whole genome shotgun (WGS) entry which is preliminary data.</text>
</comment>
<sequence length="103" mass="11533">MSLDGILIILWYAAKPWLWLIALLLIALVASLWFGRNPKGKPHALLWPVVIAVGILAMLLAPTLTQSQLSYVATWPDRLMLLAMGVGSMLFCWLLLKSWFRSG</sequence>
<feature type="transmembrane region" description="Helical" evidence="1">
    <location>
        <begin position="17"/>
        <end position="35"/>
    </location>
</feature>
<organism evidence="2 3">
    <name type="scientific">Alkalimonas mucilaginosa</name>
    <dbReference type="NCBI Taxonomy" id="3057676"/>
    <lineage>
        <taxon>Bacteria</taxon>
        <taxon>Pseudomonadati</taxon>
        <taxon>Pseudomonadota</taxon>
        <taxon>Gammaproteobacteria</taxon>
        <taxon>Alkalimonas</taxon>
    </lineage>
</organism>
<dbReference type="EMBL" id="JAUGZK010000019">
    <property type="protein sequence ID" value="MEE2025974.1"/>
    <property type="molecule type" value="Genomic_DNA"/>
</dbReference>
<dbReference type="RefSeq" id="WP_330089281.1">
    <property type="nucleotide sequence ID" value="NZ_JAUGZK010000019.1"/>
</dbReference>
<accession>A0ABU7JJV6</accession>
<reference evidence="2 3" key="1">
    <citation type="submission" date="2023-06" db="EMBL/GenBank/DDBJ databases">
        <title>Alkalimonas sp., MEB004 an alkaliphilic bacterium isolated from Lonar Lake, India.</title>
        <authorList>
            <person name="Joshi A."/>
            <person name="Thite S."/>
        </authorList>
    </citation>
    <scope>NUCLEOTIDE SEQUENCE [LARGE SCALE GENOMIC DNA]</scope>
    <source>
        <strain evidence="2 3">MEB004</strain>
    </source>
</reference>
<keyword evidence="1" id="KW-0472">Membrane</keyword>
<protein>
    <submittedName>
        <fullName evidence="2">Oxidoreductase</fullName>
    </submittedName>
</protein>
<evidence type="ECO:0000313" key="3">
    <source>
        <dbReference type="Proteomes" id="UP001339167"/>
    </source>
</evidence>